<dbReference type="Gene3D" id="3.90.79.10">
    <property type="entry name" value="Nucleoside Triphosphate Pyrophosphohydrolase"/>
    <property type="match status" value="1"/>
</dbReference>
<evidence type="ECO:0000313" key="6">
    <source>
        <dbReference type="EMBL" id="MST31361.1"/>
    </source>
</evidence>
<keyword evidence="7" id="KW-1185">Reference proteome</keyword>
<accession>A0ABW9QPU7</accession>
<evidence type="ECO:0000256" key="1">
    <source>
        <dbReference type="ARBA" id="ARBA00005582"/>
    </source>
</evidence>
<protein>
    <submittedName>
        <fullName evidence="6">NUDIX domain-containing protein</fullName>
    </submittedName>
</protein>
<gene>
    <name evidence="6" type="ORF">GHK86_01265</name>
</gene>
<sequence length="160" mass="16885">MTVPPDVAGPSGEEGEAPRGPAEPLVRAAGGAIWRRGPAGGLEVVLVHRPRYDDWSMPKGKLEVGESDEDAAVREVEEETGVAARLGVELPATTYIDRSGRTKRVRYWAMTVAAGEPGGANEVDVARWVPLGEARALLSYERDVEVLDALARAVGDGAAG</sequence>
<feature type="domain" description="Nudix hydrolase" evidence="5">
    <location>
        <begin position="24"/>
        <end position="151"/>
    </location>
</feature>
<organism evidence="6 7">
    <name type="scientific">Acidiferrimicrobium australe</name>
    <dbReference type="NCBI Taxonomy" id="2664430"/>
    <lineage>
        <taxon>Bacteria</taxon>
        <taxon>Bacillati</taxon>
        <taxon>Actinomycetota</taxon>
        <taxon>Acidimicrobiia</taxon>
        <taxon>Acidimicrobiales</taxon>
        <taxon>Acidimicrobiaceae</taxon>
        <taxon>Acidiferrimicrobium</taxon>
    </lineage>
</organism>
<dbReference type="PRINTS" id="PR00502">
    <property type="entry name" value="NUDIXFAMILY"/>
</dbReference>
<evidence type="ECO:0000256" key="2">
    <source>
        <dbReference type="ARBA" id="ARBA00022801"/>
    </source>
</evidence>
<comment type="similarity">
    <text evidence="1 3">Belongs to the Nudix hydrolase family.</text>
</comment>
<dbReference type="InterPro" id="IPR020476">
    <property type="entry name" value="Nudix_hydrolase"/>
</dbReference>
<dbReference type="PANTHER" id="PTHR21340">
    <property type="entry name" value="DIADENOSINE 5,5-P1,P4-TETRAPHOSPHATE PYROPHOSPHOHYDROLASE MUTT"/>
    <property type="match status" value="1"/>
</dbReference>
<dbReference type="PANTHER" id="PTHR21340:SF0">
    <property type="entry name" value="BIS(5'-NUCLEOSYL)-TETRAPHOSPHATASE [ASYMMETRICAL]"/>
    <property type="match status" value="1"/>
</dbReference>
<evidence type="ECO:0000256" key="4">
    <source>
        <dbReference type="SAM" id="MobiDB-lite"/>
    </source>
</evidence>
<dbReference type="Pfam" id="PF00293">
    <property type="entry name" value="NUDIX"/>
    <property type="match status" value="1"/>
</dbReference>
<dbReference type="Proteomes" id="UP000437736">
    <property type="component" value="Unassembled WGS sequence"/>
</dbReference>
<feature type="region of interest" description="Disordered" evidence="4">
    <location>
        <begin position="1"/>
        <end position="23"/>
    </location>
</feature>
<dbReference type="SUPFAM" id="SSF55811">
    <property type="entry name" value="Nudix"/>
    <property type="match status" value="1"/>
</dbReference>
<keyword evidence="2 3" id="KW-0378">Hydrolase</keyword>
<dbReference type="InterPro" id="IPR051325">
    <property type="entry name" value="Nudix_hydrolase_domain"/>
</dbReference>
<dbReference type="CDD" id="cd03673">
    <property type="entry name" value="NUDIX_Ap6A_hydrolase"/>
    <property type="match status" value="1"/>
</dbReference>
<dbReference type="EMBL" id="WJHE01000045">
    <property type="protein sequence ID" value="MST31361.1"/>
    <property type="molecule type" value="Genomic_DNA"/>
</dbReference>
<proteinExistence type="inferred from homology"/>
<dbReference type="InterPro" id="IPR015797">
    <property type="entry name" value="NUDIX_hydrolase-like_dom_sf"/>
</dbReference>
<comment type="caution">
    <text evidence="6">The sequence shown here is derived from an EMBL/GenBank/DDBJ whole genome shotgun (WGS) entry which is preliminary data.</text>
</comment>
<evidence type="ECO:0000313" key="7">
    <source>
        <dbReference type="Proteomes" id="UP000437736"/>
    </source>
</evidence>
<dbReference type="PROSITE" id="PS00893">
    <property type="entry name" value="NUDIX_BOX"/>
    <property type="match status" value="1"/>
</dbReference>
<name>A0ABW9QPU7_9ACTN</name>
<dbReference type="InterPro" id="IPR000086">
    <property type="entry name" value="NUDIX_hydrolase_dom"/>
</dbReference>
<dbReference type="InterPro" id="IPR020084">
    <property type="entry name" value="NUDIX_hydrolase_CS"/>
</dbReference>
<evidence type="ECO:0000256" key="3">
    <source>
        <dbReference type="RuleBase" id="RU003476"/>
    </source>
</evidence>
<reference evidence="6 7" key="1">
    <citation type="submission" date="2019-11" db="EMBL/GenBank/DDBJ databases">
        <title>Acidiferrimicrobium australis gen. nov., sp. nov., an acidophilic and obligately heterotrophic, member of the Actinobacteria that catalyses dissimilatory oxido- reduction of iron isolated from metal-rich acidic water in Chile.</title>
        <authorList>
            <person name="Gonzalez D."/>
            <person name="Huber K."/>
            <person name="Hedrich S."/>
            <person name="Rojas-Villalobos C."/>
            <person name="Quatrini R."/>
            <person name="Dinamarca M.A."/>
            <person name="Schwarz A."/>
            <person name="Canales C."/>
            <person name="Nancucheo I."/>
        </authorList>
    </citation>
    <scope>NUCLEOTIDE SEQUENCE [LARGE SCALE GENOMIC DNA]</scope>
    <source>
        <strain evidence="6 7">USS-CCA1</strain>
    </source>
</reference>
<evidence type="ECO:0000259" key="5">
    <source>
        <dbReference type="PROSITE" id="PS51462"/>
    </source>
</evidence>
<dbReference type="PROSITE" id="PS51462">
    <property type="entry name" value="NUDIX"/>
    <property type="match status" value="1"/>
</dbReference>